<proteinExistence type="inferred from homology"/>
<dbReference type="AlphaFoldDB" id="A0A562JA82"/>
<dbReference type="PANTHER" id="PTHR42742:SF3">
    <property type="entry name" value="FRUCTOKINASE"/>
    <property type="match status" value="1"/>
</dbReference>
<feature type="domain" description="Mannose-6-phosphate isomerase cupin" evidence="11">
    <location>
        <begin position="240"/>
        <end position="315"/>
    </location>
</feature>
<evidence type="ECO:0000259" key="10">
    <source>
        <dbReference type="Pfam" id="PF20511"/>
    </source>
</evidence>
<evidence type="ECO:0000313" key="12">
    <source>
        <dbReference type="EMBL" id="TWH80096.1"/>
    </source>
</evidence>
<evidence type="ECO:0000256" key="8">
    <source>
        <dbReference type="PIRSR" id="PIRSR036894-1"/>
    </source>
</evidence>
<dbReference type="InterPro" id="IPR001250">
    <property type="entry name" value="Man6P_Isoase-1"/>
</dbReference>
<dbReference type="NCBIfam" id="TIGR00218">
    <property type="entry name" value="manA"/>
    <property type="match status" value="1"/>
</dbReference>
<dbReference type="InterPro" id="IPR014628">
    <property type="entry name" value="Man6P_isomerase_Firm_short"/>
</dbReference>
<dbReference type="Gene3D" id="2.60.120.10">
    <property type="entry name" value="Jelly Rolls"/>
    <property type="match status" value="2"/>
</dbReference>
<dbReference type="EC" id="5.3.1.8" evidence="3 7"/>
<dbReference type="OrthoDB" id="9808275at2"/>
<evidence type="ECO:0000256" key="6">
    <source>
        <dbReference type="ARBA" id="ARBA00023235"/>
    </source>
</evidence>
<feature type="domain" description="Phosphomannose isomerase type I catalytic" evidence="10">
    <location>
        <begin position="7"/>
        <end position="122"/>
    </location>
</feature>
<comment type="cofactor">
    <cofactor evidence="8">
        <name>Zn(2+)</name>
        <dbReference type="ChEBI" id="CHEBI:29105"/>
    </cofactor>
    <text evidence="8">Binds 1 zinc ion per subunit.</text>
</comment>
<comment type="caution">
    <text evidence="12">The sequence shown here is derived from an EMBL/GenBank/DDBJ whole genome shotgun (WGS) entry which is preliminary data.</text>
</comment>
<sequence>MNQPLFFEPVFQERIWGGTALKDKFGYHIPSERTGECWAISAHPHGQSVVKSGPLKGKKIGELWSENSEIFGNDPSSVFPLLVKILDANTDLSVQVHPPDQYAKSQEHTKMGKDECWYVLDCKKNAEIVLGHNAKTKEELSNEIDKGKWDSLLRRIPINKGDFIFVPSGTIHALCEGTLVLEIQQNSDTTYRIYDYDRTDEEGNKRDLHLKKAIEVTRVPYKRFEFEPIVERQGGNKFIQFIKSNHFTIYKWEITEKAVMGKNHLYYLVSVINGKGFLKVDKEDYELNRGDHLILPSSLKTFVLGGQFEAIVSHP</sequence>
<dbReference type="Pfam" id="PF20511">
    <property type="entry name" value="PMI_typeI_cat"/>
    <property type="match status" value="1"/>
</dbReference>
<dbReference type="InterPro" id="IPR051804">
    <property type="entry name" value="Carb_Metab_Reg_Kinase/Isom"/>
</dbReference>
<keyword evidence="4 7" id="KW-0479">Metal-binding</keyword>
<dbReference type="PIRSF" id="PIRSF036894">
    <property type="entry name" value="PMI_Firm_short"/>
    <property type="match status" value="1"/>
</dbReference>
<evidence type="ECO:0000256" key="2">
    <source>
        <dbReference type="ARBA" id="ARBA00010772"/>
    </source>
</evidence>
<dbReference type="PANTHER" id="PTHR42742">
    <property type="entry name" value="TRANSCRIPTIONAL REPRESSOR MPRA"/>
    <property type="match status" value="1"/>
</dbReference>
<feature type="binding site" evidence="8">
    <location>
        <position position="172"/>
    </location>
    <ligand>
        <name>Zn(2+)</name>
        <dbReference type="ChEBI" id="CHEBI:29105"/>
    </ligand>
</feature>
<dbReference type="EMBL" id="VLKI01000021">
    <property type="protein sequence ID" value="TWH80096.1"/>
    <property type="molecule type" value="Genomic_DNA"/>
</dbReference>
<keyword evidence="13" id="KW-1185">Reference proteome</keyword>
<dbReference type="CDD" id="cd07010">
    <property type="entry name" value="cupin_PMI_type_I_N_bac"/>
    <property type="match status" value="1"/>
</dbReference>
<protein>
    <recommendedName>
        <fullName evidence="3 7">Mannose-6-phosphate isomerase</fullName>
        <ecNumber evidence="3 7">5.3.1.8</ecNumber>
    </recommendedName>
</protein>
<evidence type="ECO:0000256" key="4">
    <source>
        <dbReference type="ARBA" id="ARBA00022723"/>
    </source>
</evidence>
<reference evidence="12 13" key="1">
    <citation type="journal article" date="2015" name="Stand. Genomic Sci.">
        <title>Genomic Encyclopedia of Bacterial and Archaeal Type Strains, Phase III: the genomes of soil and plant-associated and newly described type strains.</title>
        <authorList>
            <person name="Whitman W.B."/>
            <person name="Woyke T."/>
            <person name="Klenk H.P."/>
            <person name="Zhou Y."/>
            <person name="Lilburn T.G."/>
            <person name="Beck B.J."/>
            <person name="De Vos P."/>
            <person name="Vandamme P."/>
            <person name="Eisen J.A."/>
            <person name="Garrity G."/>
            <person name="Hugenholtz P."/>
            <person name="Kyrpides N.C."/>
        </authorList>
    </citation>
    <scope>NUCLEOTIDE SEQUENCE [LARGE SCALE GENOMIC DNA]</scope>
    <source>
        <strain evidence="12 13">CGMCC 1.10115</strain>
    </source>
</reference>
<keyword evidence="5 7" id="KW-0862">Zinc</keyword>
<feature type="active site" evidence="9">
    <location>
        <position position="192"/>
    </location>
</feature>
<evidence type="ECO:0000256" key="3">
    <source>
        <dbReference type="ARBA" id="ARBA00011956"/>
    </source>
</evidence>
<dbReference type="RefSeq" id="WP_144545573.1">
    <property type="nucleotide sequence ID" value="NZ_CBCSDC010000029.1"/>
</dbReference>
<dbReference type="InterPro" id="IPR014710">
    <property type="entry name" value="RmlC-like_jellyroll"/>
</dbReference>
<evidence type="ECO:0000259" key="11">
    <source>
        <dbReference type="Pfam" id="PF21621"/>
    </source>
</evidence>
<dbReference type="InterPro" id="IPR049071">
    <property type="entry name" value="MPI_cupin_dom"/>
</dbReference>
<name>A0A562JA82_9BACI</name>
<evidence type="ECO:0000313" key="13">
    <source>
        <dbReference type="Proteomes" id="UP000318667"/>
    </source>
</evidence>
<dbReference type="SUPFAM" id="SSF51182">
    <property type="entry name" value="RmlC-like cupins"/>
    <property type="match status" value="1"/>
</dbReference>
<gene>
    <name evidence="12" type="ORF">IQ19_04812</name>
</gene>
<evidence type="ECO:0000256" key="5">
    <source>
        <dbReference type="ARBA" id="ARBA00022833"/>
    </source>
</evidence>
<dbReference type="InterPro" id="IPR046457">
    <property type="entry name" value="PMI_typeI_cat"/>
</dbReference>
<keyword evidence="6 7" id="KW-0413">Isomerase</keyword>
<evidence type="ECO:0000256" key="1">
    <source>
        <dbReference type="ARBA" id="ARBA00000757"/>
    </source>
</evidence>
<comment type="catalytic activity">
    <reaction evidence="1 7">
        <text>D-mannose 6-phosphate = D-fructose 6-phosphate</text>
        <dbReference type="Rhea" id="RHEA:12356"/>
        <dbReference type="ChEBI" id="CHEBI:58735"/>
        <dbReference type="ChEBI" id="CHEBI:61527"/>
        <dbReference type="EC" id="5.3.1.8"/>
    </reaction>
</comment>
<comment type="similarity">
    <text evidence="2 7">Belongs to the mannose-6-phosphate isomerase type 1 family.</text>
</comment>
<organism evidence="12 13">
    <name type="scientific">Cytobacillus oceanisediminis</name>
    <dbReference type="NCBI Taxonomy" id="665099"/>
    <lineage>
        <taxon>Bacteria</taxon>
        <taxon>Bacillati</taxon>
        <taxon>Bacillota</taxon>
        <taxon>Bacilli</taxon>
        <taxon>Bacillales</taxon>
        <taxon>Bacillaceae</taxon>
        <taxon>Cytobacillus</taxon>
    </lineage>
</organism>
<dbReference type="GeneID" id="65405886"/>
<dbReference type="Pfam" id="PF21621">
    <property type="entry name" value="MPI_cupin_dom"/>
    <property type="match status" value="1"/>
</dbReference>
<feature type="binding site" evidence="8">
    <location>
        <position position="97"/>
    </location>
    <ligand>
        <name>Zn(2+)</name>
        <dbReference type="ChEBI" id="CHEBI:29105"/>
    </ligand>
</feature>
<evidence type="ECO:0000256" key="9">
    <source>
        <dbReference type="PIRSR" id="PIRSR036894-2"/>
    </source>
</evidence>
<accession>A0A562JA82</accession>
<dbReference type="GO" id="GO:0008270">
    <property type="term" value="F:zinc ion binding"/>
    <property type="evidence" value="ECO:0007669"/>
    <property type="project" value="UniProtKB-UniRule"/>
</dbReference>
<dbReference type="InterPro" id="IPR011051">
    <property type="entry name" value="RmlC_Cupin_sf"/>
</dbReference>
<dbReference type="Proteomes" id="UP000318667">
    <property type="component" value="Unassembled WGS sequence"/>
</dbReference>
<dbReference type="GO" id="GO:0004476">
    <property type="term" value="F:mannose-6-phosphate isomerase activity"/>
    <property type="evidence" value="ECO:0007669"/>
    <property type="project" value="UniProtKB-UniRule"/>
</dbReference>
<feature type="binding site" evidence="8">
    <location>
        <position position="115"/>
    </location>
    <ligand>
        <name>Zn(2+)</name>
        <dbReference type="ChEBI" id="CHEBI:29105"/>
    </ligand>
</feature>
<dbReference type="GO" id="GO:0005975">
    <property type="term" value="P:carbohydrate metabolic process"/>
    <property type="evidence" value="ECO:0007669"/>
    <property type="project" value="UniProtKB-UniRule"/>
</dbReference>
<evidence type="ECO:0000256" key="7">
    <source>
        <dbReference type="PIRNR" id="PIRNR036894"/>
    </source>
</evidence>